<organism evidence="1 2">
    <name type="scientific">Caerostris extrusa</name>
    <name type="common">Bark spider</name>
    <name type="synonym">Caerostris bankana</name>
    <dbReference type="NCBI Taxonomy" id="172846"/>
    <lineage>
        <taxon>Eukaryota</taxon>
        <taxon>Metazoa</taxon>
        <taxon>Ecdysozoa</taxon>
        <taxon>Arthropoda</taxon>
        <taxon>Chelicerata</taxon>
        <taxon>Arachnida</taxon>
        <taxon>Araneae</taxon>
        <taxon>Araneomorphae</taxon>
        <taxon>Entelegynae</taxon>
        <taxon>Araneoidea</taxon>
        <taxon>Araneidae</taxon>
        <taxon>Caerostris</taxon>
    </lineage>
</organism>
<dbReference type="Proteomes" id="UP001054945">
    <property type="component" value="Unassembled WGS sequence"/>
</dbReference>
<dbReference type="AlphaFoldDB" id="A0AAV4W666"/>
<evidence type="ECO:0000313" key="2">
    <source>
        <dbReference type="Proteomes" id="UP001054945"/>
    </source>
</evidence>
<keyword evidence="2" id="KW-1185">Reference proteome</keyword>
<comment type="caution">
    <text evidence="1">The sequence shown here is derived from an EMBL/GenBank/DDBJ whole genome shotgun (WGS) entry which is preliminary data.</text>
</comment>
<accession>A0AAV4W666</accession>
<name>A0AAV4W666_CAEEX</name>
<proteinExistence type="predicted"/>
<protein>
    <submittedName>
        <fullName evidence="1">Uncharacterized protein</fullName>
    </submittedName>
</protein>
<gene>
    <name evidence="1" type="ORF">CEXT_798831</name>
</gene>
<sequence>MPFKRKGEGMSAEYIRYRHGRMQHIGRKTLRWNKNFRFIPELSGGKKWGKVTEGGTLCKKEGRERERRKYVPSEFSNNAVDPLLSHLSVR</sequence>
<reference evidence="1 2" key="1">
    <citation type="submission" date="2021-06" db="EMBL/GenBank/DDBJ databases">
        <title>Caerostris extrusa draft genome.</title>
        <authorList>
            <person name="Kono N."/>
            <person name="Arakawa K."/>
        </authorList>
    </citation>
    <scope>NUCLEOTIDE SEQUENCE [LARGE SCALE GENOMIC DNA]</scope>
</reference>
<dbReference type="EMBL" id="BPLR01015579">
    <property type="protein sequence ID" value="GIY77088.1"/>
    <property type="molecule type" value="Genomic_DNA"/>
</dbReference>
<evidence type="ECO:0000313" key="1">
    <source>
        <dbReference type="EMBL" id="GIY77088.1"/>
    </source>
</evidence>